<dbReference type="Gene3D" id="1.10.260.40">
    <property type="entry name" value="lambda repressor-like DNA-binding domains"/>
    <property type="match status" value="1"/>
</dbReference>
<name>A0A369P3Y6_9ACTN</name>
<organism evidence="2 3">
    <name type="scientific">Adlercreutzia equolifaciens subsp. celatus</name>
    <dbReference type="NCBI Taxonomy" id="394340"/>
    <lineage>
        <taxon>Bacteria</taxon>
        <taxon>Bacillati</taxon>
        <taxon>Actinomycetota</taxon>
        <taxon>Coriobacteriia</taxon>
        <taxon>Eggerthellales</taxon>
        <taxon>Eggerthellaceae</taxon>
        <taxon>Adlercreutzia</taxon>
    </lineage>
</organism>
<evidence type="ECO:0000256" key="1">
    <source>
        <dbReference type="ARBA" id="ARBA00023125"/>
    </source>
</evidence>
<comment type="caution">
    <text evidence="2">The sequence shown here is derived from an EMBL/GenBank/DDBJ whole genome shotgun (WGS) entry which is preliminary data.</text>
</comment>
<dbReference type="PROSITE" id="PS50943">
    <property type="entry name" value="HTH_CROC1"/>
    <property type="match status" value="1"/>
</dbReference>
<dbReference type="InterPro" id="IPR010982">
    <property type="entry name" value="Lambda_DNA-bd_dom_sf"/>
</dbReference>
<dbReference type="InterPro" id="IPR001387">
    <property type="entry name" value="Cro/C1-type_HTH"/>
</dbReference>
<proteinExistence type="predicted"/>
<dbReference type="AlphaFoldDB" id="A0A369P3Y6"/>
<dbReference type="RefSeq" id="WP_114540059.1">
    <property type="nucleotide sequence ID" value="NZ_PPUT01000005.1"/>
</dbReference>
<evidence type="ECO:0000313" key="3">
    <source>
        <dbReference type="Proteomes" id="UP000253805"/>
    </source>
</evidence>
<dbReference type="PANTHER" id="PTHR46558">
    <property type="entry name" value="TRACRIPTIONAL REGULATORY PROTEIN-RELATED-RELATED"/>
    <property type="match status" value="1"/>
</dbReference>
<dbReference type="PANTHER" id="PTHR46558:SF4">
    <property type="entry name" value="DNA-BIDING PHAGE PROTEIN"/>
    <property type="match status" value="1"/>
</dbReference>
<dbReference type="SMART" id="SM00530">
    <property type="entry name" value="HTH_XRE"/>
    <property type="match status" value="1"/>
</dbReference>
<reference evidence="2 3" key="1">
    <citation type="journal article" date="2018" name="Elife">
        <title>Discovery and characterization of a prevalent human gut bacterial enzyme sufficient for the inactivation of a family of plant toxins.</title>
        <authorList>
            <person name="Koppel N."/>
            <person name="Bisanz J.E."/>
            <person name="Pandelia M.E."/>
            <person name="Turnbaugh P.J."/>
            <person name="Balskus E.P."/>
        </authorList>
    </citation>
    <scope>NUCLEOTIDE SEQUENCE [LARGE SCALE GENOMIC DNA]</scope>
    <source>
        <strain evidence="2 3">OB21 GAM 11</strain>
    </source>
</reference>
<gene>
    <name evidence="2" type="ORF">C1850_02850</name>
</gene>
<keyword evidence="1" id="KW-0238">DNA-binding</keyword>
<dbReference type="Proteomes" id="UP000253805">
    <property type="component" value="Unassembled WGS sequence"/>
</dbReference>
<dbReference type="Pfam" id="PF01381">
    <property type="entry name" value="HTH_3"/>
    <property type="match status" value="1"/>
</dbReference>
<evidence type="ECO:0000313" key="2">
    <source>
        <dbReference type="EMBL" id="RDC45955.1"/>
    </source>
</evidence>
<dbReference type="EMBL" id="PPUT01000005">
    <property type="protein sequence ID" value="RDC45955.1"/>
    <property type="molecule type" value="Genomic_DNA"/>
</dbReference>
<dbReference type="GO" id="GO:0003677">
    <property type="term" value="F:DNA binding"/>
    <property type="evidence" value="ECO:0007669"/>
    <property type="project" value="UniProtKB-KW"/>
</dbReference>
<dbReference type="Pfam" id="PF12674">
    <property type="entry name" value="Zn_ribbon_2"/>
    <property type="match status" value="1"/>
</dbReference>
<dbReference type="CDD" id="cd00093">
    <property type="entry name" value="HTH_XRE"/>
    <property type="match status" value="1"/>
</dbReference>
<dbReference type="SUPFAM" id="SSF47413">
    <property type="entry name" value="lambda repressor-like DNA-binding domains"/>
    <property type="match status" value="1"/>
</dbReference>
<accession>A0A369P3Y6</accession>
<sequence>MAFKETLAAAREQRGMTQQDLAEKLYVTRQAVSRWENGETEPSVDMRKLIAAVLDVPVIQLFDIDVSQLCQCCGTPFTVPNMPHGTEADGTENMAYCKWCYDGGQFAYQSEDELIEKTAPFLMEATGMSQEEAVSFMGVLVPHLKHWQK</sequence>
<protein>
    <submittedName>
        <fullName evidence="2">XRE family transcriptional regulator</fullName>
    </submittedName>
</protein>
<dbReference type="InterPro" id="IPR025868">
    <property type="entry name" value="Zn_ribbon_dom_put"/>
</dbReference>